<feature type="compositionally biased region" description="Basic and acidic residues" evidence="1">
    <location>
        <begin position="566"/>
        <end position="586"/>
    </location>
</feature>
<dbReference type="InterPro" id="IPR039928">
    <property type="entry name" value="LNK"/>
</dbReference>
<dbReference type="GO" id="GO:0006355">
    <property type="term" value="P:regulation of DNA-templated transcription"/>
    <property type="evidence" value="ECO:0007669"/>
    <property type="project" value="InterPro"/>
</dbReference>
<feature type="region of interest" description="Disordered" evidence="1">
    <location>
        <begin position="683"/>
        <end position="703"/>
    </location>
</feature>
<protein>
    <submittedName>
        <fullName evidence="2">Uncharacterized protein MANES_04G165400</fullName>
    </submittedName>
</protein>
<dbReference type="GO" id="GO:0007623">
    <property type="term" value="P:circadian rhythm"/>
    <property type="evidence" value="ECO:0007669"/>
    <property type="project" value="InterPro"/>
</dbReference>
<organism evidence="2">
    <name type="scientific">Rhizophora mucronata</name>
    <name type="common">Asiatic mangrove</name>
    <dbReference type="NCBI Taxonomy" id="61149"/>
    <lineage>
        <taxon>Eukaryota</taxon>
        <taxon>Viridiplantae</taxon>
        <taxon>Streptophyta</taxon>
        <taxon>Embryophyta</taxon>
        <taxon>Tracheophyta</taxon>
        <taxon>Spermatophyta</taxon>
        <taxon>Magnoliopsida</taxon>
        <taxon>eudicotyledons</taxon>
        <taxon>Gunneridae</taxon>
        <taxon>Pentapetalae</taxon>
        <taxon>rosids</taxon>
        <taxon>fabids</taxon>
        <taxon>Malpighiales</taxon>
        <taxon>Rhizophoraceae</taxon>
        <taxon>Rhizophora</taxon>
    </lineage>
</organism>
<dbReference type="EMBL" id="GGEC01032814">
    <property type="protein sequence ID" value="MBX13298.1"/>
    <property type="molecule type" value="Transcribed_RNA"/>
</dbReference>
<reference evidence="2" key="1">
    <citation type="submission" date="2018-02" db="EMBL/GenBank/DDBJ databases">
        <title>Rhizophora mucronata_Transcriptome.</title>
        <authorList>
            <person name="Meera S.P."/>
            <person name="Sreeshan A."/>
            <person name="Augustine A."/>
        </authorList>
    </citation>
    <scope>NUCLEOTIDE SEQUENCE</scope>
    <source>
        <tissue evidence="2">Leaf</tissue>
    </source>
</reference>
<sequence length="703" mass="77713">MFDWNDEELTNIIWGKAGESDDCIVPYQVATEDYCKQKEWSEGAGSIKSTEQKLSGAKVDIHGRNLESSSNINLSEGTTSSGLGMLLWPNLPSSNVANVDQDSLNTSVSNSLIEFTKLDSSRNETAQLNKGSGICQNSHEAKEQGDFVDYGWDNIRSFDDLDQIFSNDDTIFGDVSLGNGDELWSSSKDTTNSSVKSFPLSLDSPNLGLGALRNTSGSFEIKREYVQEDDQPFSLGHGKGNDHVCHGLQNANGIMNNVVCVGDDSKPLAKEQRDLTIMGRNSLENPHFATENLHKQKKLLNIQKKLEENTIYQHLYGNCSSSGNSSGHFRDQYLVPIVQSSPSPLPSKQRQIPGSKSLQFQQISDPFLAPSAYGGITNPCAAMTMVSHIQSREFKHQPLLSGFEAYSGNVNPVNKIAKFPVKTQTMTPQEKIEKLRRRRQMQALLAIQEQQCQFIHQLSCSDQSLSQKCPQEYQKPNVDGANVEVEQLNALPSFDPTSPIEQDDSSAVFLAVGDYSVEDTVLFRLQEIIAKLDVRIRLCIRDSLFRLAQSAKERQCASDTSSTNNDCRDGQLAVKDETSRNRKPEMPEVETETNPIDRTVAYLLFHRPLDLSGKPPGTPESPASAGLLFEHKTEGVPKLSKECLPETLKSKQNFLQQKSKSSCPLADSFSSGQCKSCICLDMSENRSNNGPAEEVGRELEASQ</sequence>
<dbReference type="AlphaFoldDB" id="A0A2P2L5Q3"/>
<feature type="region of interest" description="Disordered" evidence="1">
    <location>
        <begin position="555"/>
        <end position="592"/>
    </location>
</feature>
<evidence type="ECO:0000256" key="1">
    <source>
        <dbReference type="SAM" id="MobiDB-lite"/>
    </source>
</evidence>
<feature type="compositionally biased region" description="Basic and acidic residues" evidence="1">
    <location>
        <begin position="694"/>
        <end position="703"/>
    </location>
</feature>
<dbReference type="PANTHER" id="PTHR33334">
    <property type="entry name" value="PROTEIN LNK1"/>
    <property type="match status" value="1"/>
</dbReference>
<dbReference type="PANTHER" id="PTHR33334:SF5">
    <property type="entry name" value="PROTEIN LNK2"/>
    <property type="match status" value="1"/>
</dbReference>
<evidence type="ECO:0000313" key="2">
    <source>
        <dbReference type="EMBL" id="MBX13303.1"/>
    </source>
</evidence>
<name>A0A2P2L5Q3_RHIMU</name>
<dbReference type="EMBL" id="GGEC01032819">
    <property type="protein sequence ID" value="MBX13303.1"/>
    <property type="molecule type" value="Transcribed_RNA"/>
</dbReference>
<proteinExistence type="predicted"/>
<accession>A0A2P2L5Q3</accession>